<evidence type="ECO:0000313" key="1">
    <source>
        <dbReference type="Proteomes" id="UP000095280"/>
    </source>
</evidence>
<accession>A0A1I8FNX9</accession>
<reference evidence="2" key="1">
    <citation type="submission" date="2016-11" db="UniProtKB">
        <authorList>
            <consortium name="WormBaseParasite"/>
        </authorList>
    </citation>
    <scope>IDENTIFICATION</scope>
</reference>
<dbReference type="Proteomes" id="UP000095280">
    <property type="component" value="Unplaced"/>
</dbReference>
<sequence>QIRPTLPILAIRDLHQRQLLPPEHRNFFLWTAAFWSWTFRWLLKPGRGGGGEAAARGLGVSIRTGDEVGQDGAAAARARTKCRRLQWGGGVFVRTVISGGAATSRTADSRESDQLLSRIAGAEAMTTLRRAIRHGCPQVVEFRLVVARQLPHPRNQAMHQHQHQPAAGQHQQQRALKLRQFSTVSEDGFGRLNIAASGPGGSPDENVQQGHGMMISSRTTVAGAAQHIFSLSSLHQRRQQRLQPESALPSSAIEAPASVDNLQTIANAKNCNISSRGN</sequence>
<protein>
    <submittedName>
        <fullName evidence="2">PDZ domain-containing protein</fullName>
    </submittedName>
</protein>
<dbReference type="WBParaSite" id="maker-unitig_40614-snap-gene-0.2-mRNA-1">
    <property type="protein sequence ID" value="maker-unitig_40614-snap-gene-0.2-mRNA-1"/>
    <property type="gene ID" value="maker-unitig_40614-snap-gene-0.2"/>
</dbReference>
<evidence type="ECO:0000313" key="2">
    <source>
        <dbReference type="WBParaSite" id="maker-unitig_40614-snap-gene-0.2-mRNA-1"/>
    </source>
</evidence>
<keyword evidence="1" id="KW-1185">Reference proteome</keyword>
<organism evidence="1 2">
    <name type="scientific">Macrostomum lignano</name>
    <dbReference type="NCBI Taxonomy" id="282301"/>
    <lineage>
        <taxon>Eukaryota</taxon>
        <taxon>Metazoa</taxon>
        <taxon>Spiralia</taxon>
        <taxon>Lophotrochozoa</taxon>
        <taxon>Platyhelminthes</taxon>
        <taxon>Rhabditophora</taxon>
        <taxon>Macrostomorpha</taxon>
        <taxon>Macrostomida</taxon>
        <taxon>Macrostomidae</taxon>
        <taxon>Macrostomum</taxon>
    </lineage>
</organism>
<name>A0A1I8FNX9_9PLAT</name>
<proteinExistence type="predicted"/>
<dbReference type="AlphaFoldDB" id="A0A1I8FNX9"/>